<dbReference type="InterPro" id="IPR000700">
    <property type="entry name" value="PAS-assoc_C"/>
</dbReference>
<evidence type="ECO:0000313" key="19">
    <source>
        <dbReference type="Proteomes" id="UP000510822"/>
    </source>
</evidence>
<feature type="domain" description="Histidine kinase" evidence="14">
    <location>
        <begin position="494"/>
        <end position="715"/>
    </location>
</feature>
<dbReference type="Gene3D" id="3.30.450.40">
    <property type="match status" value="1"/>
</dbReference>
<dbReference type="SUPFAM" id="SSF52172">
    <property type="entry name" value="CheY-like"/>
    <property type="match status" value="1"/>
</dbReference>
<evidence type="ECO:0000313" key="18">
    <source>
        <dbReference type="EMBL" id="QLI81564.1"/>
    </source>
</evidence>
<dbReference type="Pfam" id="PF02518">
    <property type="entry name" value="HATPase_c"/>
    <property type="match status" value="1"/>
</dbReference>
<feature type="domain" description="Response regulatory" evidence="15">
    <location>
        <begin position="737"/>
        <end position="856"/>
    </location>
</feature>
<dbReference type="SMART" id="SM00448">
    <property type="entry name" value="REC"/>
    <property type="match status" value="1"/>
</dbReference>
<dbReference type="Pfam" id="PF01590">
    <property type="entry name" value="GAF"/>
    <property type="match status" value="1"/>
</dbReference>
<evidence type="ECO:0000256" key="8">
    <source>
        <dbReference type="ARBA" id="ARBA00023012"/>
    </source>
</evidence>
<dbReference type="InterPro" id="IPR000014">
    <property type="entry name" value="PAS"/>
</dbReference>
<dbReference type="CDD" id="cd00082">
    <property type="entry name" value="HisKA"/>
    <property type="match status" value="1"/>
</dbReference>
<dbReference type="CDD" id="cd17546">
    <property type="entry name" value="REC_hyHK_CKI1_RcsC-like"/>
    <property type="match status" value="1"/>
</dbReference>
<dbReference type="InterPro" id="IPR036890">
    <property type="entry name" value="HATPase_C_sf"/>
</dbReference>
<accession>A0A7D5ZEE9</accession>
<evidence type="ECO:0000256" key="10">
    <source>
        <dbReference type="ARBA" id="ARBA00064003"/>
    </source>
</evidence>
<sequence>MPLDVVPALLRAQAAFLSEMLDSSVWAQALHDLILLSDSQTGILAEISEANSGALQILATHRPEGSLKGTATSGIKLTAEQWKTLKQQHYLTLPSLAQEHVLINSPTTDSGSAATPLHTTILALEHKGKVRGIALLASAEKALDAIHRQELQPLLQTIAQLILFQRRCIVRQAIDTAHDRQQAALRTLNQINALAHQQEHELLIEALWLACQYLEMPFGAIGEIIGDQHRIAVQYSPNQELQENALYDLEQTYSSITLASDDVLAIRKMSESPWAQHPCFARFGLETYLGVTIWVEGQRYGALSFSSPEPHNRDFDAVDFEFIHLLARWVGGALEREKTSNERNALIERFQKIGEEVPGLIFQTRMNLDGSSSYLYASAGIEAIYGLRAEDVANDASRVLGAVHPDDMAGVVTSYMRALETLTHWDTAYRVNHPTKGLIWVEGHAKPERTPEGDTIWYGIATDVTEHKIAQQQLMQAKQAAEAANQSKSLFLANMSHEIRTPINGVLGMTRLLLDTDLSPQQREYAETVRYSGDVLLSVINDILDFSKIEAGHLALECIDFELAAILHELGSMMALRIREKDLFYRADIAPDVPPRLRGDPGRLRQVLLNLIGNAVKFTDSGGITLQISVLTQQAEQVTLQVSVQDSGIGIPADKIPHLFTRFYQLDDSTSRRYGGTGLGLAICQQLVSLMGGEISVRSIPDEGAEFIFTLPLGIAGPAAEQEKPSTSSLHTERSYRVLLAEDNPVNQRVAVRMLENLGCRVHTANNGRHALAALAGNDFDIVFMDLQMPEMDGIEATRAIRAGEADPRNTDIAIVALTANALADEKARCFAAGMNDFLVKPIQPEALAGALKQWA</sequence>
<protein>
    <recommendedName>
        <fullName evidence="11">Sensory/regulatory protein RpfC</fullName>
        <ecNumber evidence="2">2.7.13.3</ecNumber>
    </recommendedName>
    <alternativeName>
        <fullName evidence="12">Virulence sensor protein BvgS</fullName>
    </alternativeName>
</protein>
<organism evidence="18 19">
    <name type="scientific">Chitinibacter fontanus</name>
    <dbReference type="NCBI Taxonomy" id="1737446"/>
    <lineage>
        <taxon>Bacteria</taxon>
        <taxon>Pseudomonadati</taxon>
        <taxon>Pseudomonadota</taxon>
        <taxon>Betaproteobacteria</taxon>
        <taxon>Neisseriales</taxon>
        <taxon>Chitinibacteraceae</taxon>
        <taxon>Chitinibacter</taxon>
    </lineage>
</organism>
<dbReference type="CDD" id="cd16922">
    <property type="entry name" value="HATPase_EvgS-ArcB-TorS-like"/>
    <property type="match status" value="1"/>
</dbReference>
<dbReference type="SUPFAM" id="SSF47384">
    <property type="entry name" value="Homodimeric domain of signal transducing histidine kinase"/>
    <property type="match status" value="1"/>
</dbReference>
<evidence type="ECO:0000256" key="12">
    <source>
        <dbReference type="ARBA" id="ARBA00070152"/>
    </source>
</evidence>
<dbReference type="PROSITE" id="PS50113">
    <property type="entry name" value="PAC"/>
    <property type="match status" value="1"/>
</dbReference>
<evidence type="ECO:0000259" key="16">
    <source>
        <dbReference type="PROSITE" id="PS50112"/>
    </source>
</evidence>
<keyword evidence="19" id="KW-1185">Reference proteome</keyword>
<dbReference type="Pfam" id="PF08447">
    <property type="entry name" value="PAS_3"/>
    <property type="match status" value="1"/>
</dbReference>
<dbReference type="InterPro" id="IPR005467">
    <property type="entry name" value="His_kinase_dom"/>
</dbReference>
<dbReference type="InterPro" id="IPR036097">
    <property type="entry name" value="HisK_dim/P_sf"/>
</dbReference>
<dbReference type="KEGG" id="cfon:HZU75_08485"/>
<dbReference type="Gene3D" id="1.10.287.130">
    <property type="match status" value="1"/>
</dbReference>
<evidence type="ECO:0000256" key="2">
    <source>
        <dbReference type="ARBA" id="ARBA00012438"/>
    </source>
</evidence>
<keyword evidence="5" id="KW-0547">Nucleotide-binding</keyword>
<keyword evidence="6" id="KW-0418">Kinase</keyword>
<evidence type="ECO:0000256" key="13">
    <source>
        <dbReference type="PROSITE-ProRule" id="PRU00169"/>
    </source>
</evidence>
<dbReference type="PROSITE" id="PS50110">
    <property type="entry name" value="RESPONSE_REGULATORY"/>
    <property type="match status" value="1"/>
</dbReference>
<dbReference type="InterPro" id="IPR029016">
    <property type="entry name" value="GAF-like_dom_sf"/>
</dbReference>
<dbReference type="Pfam" id="PF00512">
    <property type="entry name" value="HisKA"/>
    <property type="match status" value="1"/>
</dbReference>
<evidence type="ECO:0000256" key="4">
    <source>
        <dbReference type="ARBA" id="ARBA00022679"/>
    </source>
</evidence>
<dbReference type="SUPFAM" id="SSF55874">
    <property type="entry name" value="ATPase domain of HSP90 chaperone/DNA topoisomerase II/histidine kinase"/>
    <property type="match status" value="1"/>
</dbReference>
<evidence type="ECO:0000256" key="9">
    <source>
        <dbReference type="ARBA" id="ARBA00058004"/>
    </source>
</evidence>
<dbReference type="SMART" id="SM00388">
    <property type="entry name" value="HisKA"/>
    <property type="match status" value="1"/>
</dbReference>
<dbReference type="Gene3D" id="3.30.450.20">
    <property type="entry name" value="PAS domain"/>
    <property type="match status" value="1"/>
</dbReference>
<dbReference type="Gene3D" id="3.30.565.10">
    <property type="entry name" value="Histidine kinase-like ATPase, C-terminal domain"/>
    <property type="match status" value="1"/>
</dbReference>
<dbReference type="SMART" id="SM00387">
    <property type="entry name" value="HATPase_c"/>
    <property type="match status" value="1"/>
</dbReference>
<gene>
    <name evidence="18" type="ORF">HZU75_08485</name>
</gene>
<dbReference type="InterPro" id="IPR004358">
    <property type="entry name" value="Sig_transdc_His_kin-like_C"/>
</dbReference>
<dbReference type="PROSITE" id="PS50109">
    <property type="entry name" value="HIS_KIN"/>
    <property type="match status" value="1"/>
</dbReference>
<feature type="domain" description="PAC" evidence="17">
    <location>
        <begin position="425"/>
        <end position="476"/>
    </location>
</feature>
<dbReference type="GO" id="GO:0005524">
    <property type="term" value="F:ATP binding"/>
    <property type="evidence" value="ECO:0007669"/>
    <property type="project" value="UniProtKB-KW"/>
</dbReference>
<dbReference type="SMART" id="SM00065">
    <property type="entry name" value="GAF"/>
    <property type="match status" value="1"/>
</dbReference>
<feature type="modified residue" description="4-aspartylphosphate" evidence="13">
    <location>
        <position position="786"/>
    </location>
</feature>
<comment type="catalytic activity">
    <reaction evidence="1">
        <text>ATP + protein L-histidine = ADP + protein N-phospho-L-histidine.</text>
        <dbReference type="EC" id="2.7.13.3"/>
    </reaction>
</comment>
<dbReference type="PANTHER" id="PTHR45339:SF1">
    <property type="entry name" value="HYBRID SIGNAL TRANSDUCTION HISTIDINE KINASE J"/>
    <property type="match status" value="1"/>
</dbReference>
<evidence type="ECO:0000256" key="6">
    <source>
        <dbReference type="ARBA" id="ARBA00022777"/>
    </source>
</evidence>
<evidence type="ECO:0000256" key="5">
    <source>
        <dbReference type="ARBA" id="ARBA00022741"/>
    </source>
</evidence>
<dbReference type="GO" id="GO:0000155">
    <property type="term" value="F:phosphorelay sensor kinase activity"/>
    <property type="evidence" value="ECO:0007669"/>
    <property type="project" value="InterPro"/>
</dbReference>
<dbReference type="PROSITE" id="PS50112">
    <property type="entry name" value="PAS"/>
    <property type="match status" value="1"/>
</dbReference>
<keyword evidence="8" id="KW-0902">Two-component regulatory system</keyword>
<name>A0A7D5ZEE9_9NEIS</name>
<evidence type="ECO:0000256" key="3">
    <source>
        <dbReference type="ARBA" id="ARBA00022553"/>
    </source>
</evidence>
<dbReference type="FunFam" id="3.30.565.10:FF:000010">
    <property type="entry name" value="Sensor histidine kinase RcsC"/>
    <property type="match status" value="1"/>
</dbReference>
<dbReference type="SUPFAM" id="SSF55781">
    <property type="entry name" value="GAF domain-like"/>
    <property type="match status" value="1"/>
</dbReference>
<dbReference type="AlphaFoldDB" id="A0A7D5ZEE9"/>
<evidence type="ECO:0000259" key="17">
    <source>
        <dbReference type="PROSITE" id="PS50113"/>
    </source>
</evidence>
<comment type="function">
    <text evidence="9">Member of the two-component regulatory system BvgS/BvgA. Phosphorylates BvgA via a four-step phosphorelay in response to environmental signals.</text>
</comment>
<dbReference type="InterPro" id="IPR013655">
    <property type="entry name" value="PAS_fold_3"/>
</dbReference>
<proteinExistence type="predicted"/>
<dbReference type="NCBIfam" id="TIGR00229">
    <property type="entry name" value="sensory_box"/>
    <property type="match status" value="1"/>
</dbReference>
<evidence type="ECO:0000259" key="15">
    <source>
        <dbReference type="PROSITE" id="PS50110"/>
    </source>
</evidence>
<keyword evidence="7" id="KW-0067">ATP-binding</keyword>
<evidence type="ECO:0000256" key="7">
    <source>
        <dbReference type="ARBA" id="ARBA00022840"/>
    </source>
</evidence>
<dbReference type="FunFam" id="1.10.287.130:FF:000002">
    <property type="entry name" value="Two-component osmosensing histidine kinase"/>
    <property type="match status" value="1"/>
</dbReference>
<dbReference type="InterPro" id="IPR003594">
    <property type="entry name" value="HATPase_dom"/>
</dbReference>
<keyword evidence="4" id="KW-0808">Transferase</keyword>
<keyword evidence="3 13" id="KW-0597">Phosphoprotein</keyword>
<dbReference type="Gene3D" id="3.40.50.2300">
    <property type="match status" value="1"/>
</dbReference>
<dbReference type="EMBL" id="CP058952">
    <property type="protein sequence ID" value="QLI81564.1"/>
    <property type="molecule type" value="Genomic_DNA"/>
</dbReference>
<dbReference type="InterPro" id="IPR003018">
    <property type="entry name" value="GAF"/>
</dbReference>
<feature type="domain" description="PAS" evidence="16">
    <location>
        <begin position="368"/>
        <end position="422"/>
    </location>
</feature>
<comment type="subunit">
    <text evidence="10">At low DSF concentrations, interacts with RpfF.</text>
</comment>
<dbReference type="InterPro" id="IPR035965">
    <property type="entry name" value="PAS-like_dom_sf"/>
</dbReference>
<dbReference type="InterPro" id="IPR001789">
    <property type="entry name" value="Sig_transdc_resp-reg_receiver"/>
</dbReference>
<dbReference type="EC" id="2.7.13.3" evidence="2"/>
<dbReference type="RefSeq" id="WP_180305675.1">
    <property type="nucleotide sequence ID" value="NZ_CP058952.1"/>
</dbReference>
<evidence type="ECO:0000256" key="1">
    <source>
        <dbReference type="ARBA" id="ARBA00000085"/>
    </source>
</evidence>
<dbReference type="PANTHER" id="PTHR45339">
    <property type="entry name" value="HYBRID SIGNAL TRANSDUCTION HISTIDINE KINASE J"/>
    <property type="match status" value="1"/>
</dbReference>
<dbReference type="InterPro" id="IPR003661">
    <property type="entry name" value="HisK_dim/P_dom"/>
</dbReference>
<dbReference type="PRINTS" id="PR00344">
    <property type="entry name" value="BCTRLSENSOR"/>
</dbReference>
<evidence type="ECO:0000259" key="14">
    <source>
        <dbReference type="PROSITE" id="PS50109"/>
    </source>
</evidence>
<dbReference type="Proteomes" id="UP000510822">
    <property type="component" value="Chromosome"/>
</dbReference>
<reference evidence="18 19" key="1">
    <citation type="journal article" date="2016" name="Int. J. Syst. Evol. Microbiol.">
        <title>Chitinibacter fontanus sp. nov., isolated from a spring.</title>
        <authorList>
            <person name="Sheu S.Y."/>
            <person name="Li Y.S."/>
            <person name="Young C.C."/>
            <person name="Chen W.M."/>
        </authorList>
    </citation>
    <scope>NUCLEOTIDE SEQUENCE [LARGE SCALE GENOMIC DNA]</scope>
    <source>
        <strain evidence="18 19">STM-7</strain>
    </source>
</reference>
<dbReference type="InterPro" id="IPR011006">
    <property type="entry name" value="CheY-like_superfamily"/>
</dbReference>
<evidence type="ECO:0000256" key="11">
    <source>
        <dbReference type="ARBA" id="ARBA00068150"/>
    </source>
</evidence>
<dbReference type="SUPFAM" id="SSF55785">
    <property type="entry name" value="PYP-like sensor domain (PAS domain)"/>
    <property type="match status" value="1"/>
</dbReference>
<dbReference type="Pfam" id="PF00072">
    <property type="entry name" value="Response_reg"/>
    <property type="match status" value="1"/>
</dbReference>